<feature type="domain" description="Zn(2)-C6 fungal-type" evidence="4">
    <location>
        <begin position="29"/>
        <end position="62"/>
    </location>
</feature>
<dbReference type="InterPro" id="IPR001138">
    <property type="entry name" value="Zn2Cys6_DnaBD"/>
</dbReference>
<keyword evidence="1" id="KW-0479">Metal-binding</keyword>
<name>A0A409VKW1_9AGAR</name>
<evidence type="ECO:0000256" key="2">
    <source>
        <dbReference type="ARBA" id="ARBA00023242"/>
    </source>
</evidence>
<evidence type="ECO:0000259" key="4">
    <source>
        <dbReference type="PROSITE" id="PS50048"/>
    </source>
</evidence>
<dbReference type="EMBL" id="NHTK01006031">
    <property type="protein sequence ID" value="PPQ66905.1"/>
    <property type="molecule type" value="Genomic_DNA"/>
</dbReference>
<feature type="region of interest" description="Disordered" evidence="3">
    <location>
        <begin position="833"/>
        <end position="852"/>
    </location>
</feature>
<dbReference type="AlphaFoldDB" id="A0A409VKW1"/>
<sequence length="1039" mass="116219">MSSNEDDYNDNPSSSSVLNGLKKRRIQRACDICRRKKIRCDGVQMPGNRCSNCIAYNYECTYIEAAKKRGPPKGYVESLENRVEKLDKLLHRLCPNDQVYKELTASLEKDNFTFERIPLDPSSLVGGPSEPPRAPTSSQAVETVTSAMRRVTNHDGRNNDDDLTDDDKHVLILADAMKHISVDTLNSRFFGKSSSAMLIHTAMELKKNYIGEEVFPKNNNLLGRKRTEFWESKPWEMHTLHPRTSMTFEFPDPDLYPILVDLYFNNVNIYLPVLHRPSFERGLAEGLHLINEGFATVFLLVCAIGSRFCDDKRVFLDNIDSAHSCGWRWFDQVQASRRSLLQTPSLYDLQFYCLAVQFLQGSSAPQSCWTMVGIGIRQAQDVGAHRRKVHDRPHTVEDELWKRAFWVLVCMDKMISAALGRPCAIQDEDFDLDLPLECDDEYWEHPDPEKRFKQPADKPSQVTAFLLSLKLQQILGFCLRTIYAINKSKILLGLVGQQWEQHIVAELDSALNKWVDSVPDHLRWDPNREDPLFFNQSVMLYATYYHIQILVHRPFIPSPSKPSPLSFPSLAICTNAARSCSHVLDMQRKRFNSNPVHLHMATFTAAIVLLLSIWGGKRSGLTTDPKKEMADVHKCMQILRHSEDRWHSAGRLWDILYELASVGELPLPQPSPPMTNKRSRDSDTPLSQASSEVPSPQMLNETRALVGTRRVKESESKRSNRAKSSNSLPGDTGKQAGPSSQLQSHQSTRTSSRMPSQASLRDMDPPSRQSPPSIVMTHSPSLTDASQSSTTLSHASSASFSNPTLYNLPVYSNELASLPLHGQVTFSNSISSGAANSTSEDHMNSRSASTTEVNFWHSSTQHYNQMGDPSNPLASSSGTQRVPQPQQFDPSGLGQGFAVHNPSSMVLDPMMGQFQFQSNDGSGYGMQQQRMGHLPMGVQDSNPSLNMPTFGYPQRPMAAPLGQDMHQQVHHQGAPMPGTDGRPNNFGYADNGTMAMWSNAPTGFELDEWDNYLSNVSEMSNGTGQSVPTTSGPPGRMPG</sequence>
<accession>A0A409VKW1</accession>
<dbReference type="OrthoDB" id="4456959at2759"/>
<gene>
    <name evidence="5" type="ORF">CVT24_008520</name>
</gene>
<dbReference type="CDD" id="cd00067">
    <property type="entry name" value="GAL4"/>
    <property type="match status" value="1"/>
</dbReference>
<dbReference type="PROSITE" id="PS50048">
    <property type="entry name" value="ZN2_CY6_FUNGAL_2"/>
    <property type="match status" value="1"/>
</dbReference>
<feature type="region of interest" description="Disordered" evidence="3">
    <location>
        <begin position="664"/>
        <end position="799"/>
    </location>
</feature>
<feature type="compositionally biased region" description="Polar residues" evidence="3">
    <location>
        <begin position="737"/>
        <end position="759"/>
    </location>
</feature>
<feature type="region of interest" description="Disordered" evidence="3">
    <location>
        <begin position="121"/>
        <end position="140"/>
    </location>
</feature>
<feature type="compositionally biased region" description="Low complexity" evidence="3">
    <location>
        <begin position="785"/>
        <end position="799"/>
    </location>
</feature>
<proteinExistence type="predicted"/>
<dbReference type="Pfam" id="PF00172">
    <property type="entry name" value="Zn_clus"/>
    <property type="match status" value="1"/>
</dbReference>
<dbReference type="GO" id="GO:0006351">
    <property type="term" value="P:DNA-templated transcription"/>
    <property type="evidence" value="ECO:0007669"/>
    <property type="project" value="InterPro"/>
</dbReference>
<keyword evidence="2" id="KW-0539">Nucleus</keyword>
<dbReference type="SMART" id="SM00066">
    <property type="entry name" value="GAL4"/>
    <property type="match status" value="1"/>
</dbReference>
<organism evidence="5 6">
    <name type="scientific">Panaeolus cyanescens</name>
    <dbReference type="NCBI Taxonomy" id="181874"/>
    <lineage>
        <taxon>Eukaryota</taxon>
        <taxon>Fungi</taxon>
        <taxon>Dikarya</taxon>
        <taxon>Basidiomycota</taxon>
        <taxon>Agaricomycotina</taxon>
        <taxon>Agaricomycetes</taxon>
        <taxon>Agaricomycetidae</taxon>
        <taxon>Agaricales</taxon>
        <taxon>Agaricineae</taxon>
        <taxon>Galeropsidaceae</taxon>
        <taxon>Panaeolus</taxon>
    </lineage>
</organism>
<dbReference type="InterPro" id="IPR050987">
    <property type="entry name" value="AtrR-like"/>
</dbReference>
<protein>
    <recommendedName>
        <fullName evidence="4">Zn(2)-C6 fungal-type domain-containing protein</fullName>
    </recommendedName>
</protein>
<dbReference type="PANTHER" id="PTHR46910:SF38">
    <property type="entry name" value="ZN(2)-C6 FUNGAL-TYPE DOMAIN-CONTAINING PROTEIN"/>
    <property type="match status" value="1"/>
</dbReference>
<evidence type="ECO:0000313" key="6">
    <source>
        <dbReference type="Proteomes" id="UP000284842"/>
    </source>
</evidence>
<dbReference type="PANTHER" id="PTHR46910">
    <property type="entry name" value="TRANSCRIPTION FACTOR PDR1"/>
    <property type="match status" value="1"/>
</dbReference>
<dbReference type="GO" id="GO:0008270">
    <property type="term" value="F:zinc ion binding"/>
    <property type="evidence" value="ECO:0007669"/>
    <property type="project" value="InterPro"/>
</dbReference>
<reference evidence="5 6" key="1">
    <citation type="journal article" date="2018" name="Evol. Lett.">
        <title>Horizontal gene cluster transfer increased hallucinogenic mushroom diversity.</title>
        <authorList>
            <person name="Reynolds H.T."/>
            <person name="Vijayakumar V."/>
            <person name="Gluck-Thaler E."/>
            <person name="Korotkin H.B."/>
            <person name="Matheny P.B."/>
            <person name="Slot J.C."/>
        </authorList>
    </citation>
    <scope>NUCLEOTIDE SEQUENCE [LARGE SCALE GENOMIC DNA]</scope>
    <source>
        <strain evidence="5 6">2629</strain>
    </source>
</reference>
<dbReference type="SMART" id="SM00906">
    <property type="entry name" value="Fungal_trans"/>
    <property type="match status" value="1"/>
</dbReference>
<evidence type="ECO:0000256" key="3">
    <source>
        <dbReference type="SAM" id="MobiDB-lite"/>
    </source>
</evidence>
<evidence type="ECO:0000256" key="1">
    <source>
        <dbReference type="ARBA" id="ARBA00022723"/>
    </source>
</evidence>
<dbReference type="Pfam" id="PF04082">
    <property type="entry name" value="Fungal_trans"/>
    <property type="match status" value="1"/>
</dbReference>
<feature type="compositionally biased region" description="Polar residues" evidence="3">
    <location>
        <begin position="684"/>
        <end position="700"/>
    </location>
</feature>
<dbReference type="Proteomes" id="UP000284842">
    <property type="component" value="Unassembled WGS sequence"/>
</dbReference>
<dbReference type="GO" id="GO:0003677">
    <property type="term" value="F:DNA binding"/>
    <property type="evidence" value="ECO:0007669"/>
    <property type="project" value="InterPro"/>
</dbReference>
<feature type="compositionally biased region" description="Polar residues" evidence="3">
    <location>
        <begin position="770"/>
        <end position="784"/>
    </location>
</feature>
<dbReference type="CDD" id="cd15486">
    <property type="entry name" value="ZIP_Sip4"/>
    <property type="match status" value="1"/>
</dbReference>
<feature type="region of interest" description="Disordered" evidence="3">
    <location>
        <begin position="1015"/>
        <end position="1039"/>
    </location>
</feature>
<comment type="caution">
    <text evidence="5">The sequence shown here is derived from an EMBL/GenBank/DDBJ whole genome shotgun (WGS) entry which is preliminary data.</text>
</comment>
<dbReference type="STRING" id="181874.A0A409VKW1"/>
<evidence type="ECO:0000313" key="5">
    <source>
        <dbReference type="EMBL" id="PPQ66905.1"/>
    </source>
</evidence>
<dbReference type="SUPFAM" id="SSF57701">
    <property type="entry name" value="Zn2/Cys6 DNA-binding domain"/>
    <property type="match status" value="1"/>
</dbReference>
<dbReference type="InterPro" id="IPR036864">
    <property type="entry name" value="Zn2-C6_fun-type_DNA-bd_sf"/>
</dbReference>
<dbReference type="PROSITE" id="PS00463">
    <property type="entry name" value="ZN2_CY6_FUNGAL_1"/>
    <property type="match status" value="1"/>
</dbReference>
<dbReference type="CDD" id="cd12148">
    <property type="entry name" value="fungal_TF_MHR"/>
    <property type="match status" value="1"/>
</dbReference>
<dbReference type="InterPro" id="IPR007219">
    <property type="entry name" value="XnlR_reg_dom"/>
</dbReference>
<feature type="compositionally biased region" description="Polar residues" evidence="3">
    <location>
        <begin position="1015"/>
        <end position="1032"/>
    </location>
</feature>
<keyword evidence="6" id="KW-1185">Reference proteome</keyword>
<feature type="region of interest" description="Disordered" evidence="3">
    <location>
        <begin position="861"/>
        <end position="885"/>
    </location>
</feature>
<dbReference type="GO" id="GO:0000981">
    <property type="term" value="F:DNA-binding transcription factor activity, RNA polymerase II-specific"/>
    <property type="evidence" value="ECO:0007669"/>
    <property type="project" value="InterPro"/>
</dbReference>
<dbReference type="Gene3D" id="4.10.240.10">
    <property type="entry name" value="Zn(2)-C6 fungal-type DNA-binding domain"/>
    <property type="match status" value="1"/>
</dbReference>
<dbReference type="InParanoid" id="A0A409VKW1"/>